<proteinExistence type="predicted"/>
<gene>
    <name evidence="3" type="ORF">JEODO184_01054</name>
</gene>
<evidence type="ECO:0000256" key="2">
    <source>
        <dbReference type="SAM" id="SignalP"/>
    </source>
</evidence>
<feature type="compositionally biased region" description="Acidic residues" evidence="1">
    <location>
        <begin position="24"/>
        <end position="47"/>
    </location>
</feature>
<evidence type="ECO:0000313" key="4">
    <source>
        <dbReference type="Proteomes" id="UP000589351"/>
    </source>
</evidence>
<keyword evidence="4" id="KW-1185">Reference proteome</keyword>
<dbReference type="PROSITE" id="PS51257">
    <property type="entry name" value="PROKAR_LIPOPROTEIN"/>
    <property type="match status" value="1"/>
</dbReference>
<feature type="signal peptide" evidence="2">
    <location>
        <begin position="1"/>
        <end position="20"/>
    </location>
</feature>
<dbReference type="RefSeq" id="WP_185125586.1">
    <property type="nucleotide sequence ID" value="NZ_CAJEWD010000007.1"/>
</dbReference>
<evidence type="ECO:0000256" key="1">
    <source>
        <dbReference type="SAM" id="MobiDB-lite"/>
    </source>
</evidence>
<feature type="region of interest" description="Disordered" evidence="1">
    <location>
        <begin position="24"/>
        <end position="49"/>
    </location>
</feature>
<sequence length="248" mass="27232">MNKTFLVLFSSFLLFLTACNTNETEEANQTDSTEESEENTNSEEAADNGELTAESLITAAEENASGKVSYSADQKVNLTQGEETETYQNVLTIGEQDEMKSAVNNNGAVETHYIYQGDHYVYQNQSLEQVEGVENLEGNSYEEIVAKLKSYPEGELSNLEDGYAITIDITEPGSLENVFDSEADFLQQVEAVDGTLQLYFNADQVFTGSEFEGSLTIDGESADVSGTVDYSRIGDVDVIEKPSNMTEE</sequence>
<dbReference type="Proteomes" id="UP000589351">
    <property type="component" value="Unassembled WGS sequence"/>
</dbReference>
<dbReference type="EMBL" id="CAJEWD010000007">
    <property type="protein sequence ID" value="CAD2076844.1"/>
    <property type="molecule type" value="Genomic_DNA"/>
</dbReference>
<comment type="caution">
    <text evidence="3">The sequence shown here is derived from an EMBL/GenBank/DDBJ whole genome shotgun (WGS) entry which is preliminary data.</text>
</comment>
<dbReference type="AlphaFoldDB" id="A0A6V7RI14"/>
<name>A0A6V7RI14_9STAP</name>
<evidence type="ECO:0008006" key="5">
    <source>
        <dbReference type="Google" id="ProtNLM"/>
    </source>
</evidence>
<accession>A0A6V7RI14</accession>
<organism evidence="3 4">
    <name type="scientific">Jeotgalicoccus meleagridis</name>
    <dbReference type="NCBI Taxonomy" id="2759181"/>
    <lineage>
        <taxon>Bacteria</taxon>
        <taxon>Bacillati</taxon>
        <taxon>Bacillota</taxon>
        <taxon>Bacilli</taxon>
        <taxon>Bacillales</taxon>
        <taxon>Staphylococcaceae</taxon>
        <taxon>Jeotgalicoccus</taxon>
    </lineage>
</organism>
<evidence type="ECO:0000313" key="3">
    <source>
        <dbReference type="EMBL" id="CAD2076844.1"/>
    </source>
</evidence>
<feature type="chain" id="PRO_5038700607" description="Lipoprotein" evidence="2">
    <location>
        <begin position="21"/>
        <end position="248"/>
    </location>
</feature>
<reference evidence="3 4" key="1">
    <citation type="submission" date="2020-07" db="EMBL/GenBank/DDBJ databases">
        <authorList>
            <person name="Criscuolo A."/>
        </authorList>
    </citation>
    <scope>NUCLEOTIDE SEQUENCE [LARGE SCALE GENOMIC DNA]</scope>
    <source>
        <strain evidence="3">CIP111649</strain>
    </source>
</reference>
<protein>
    <recommendedName>
        <fullName evidence="5">Lipoprotein</fullName>
    </recommendedName>
</protein>
<keyword evidence="2" id="KW-0732">Signal</keyword>